<dbReference type="InterPro" id="IPR042081">
    <property type="entry name" value="RNA_2'-PTrans_C"/>
</dbReference>
<evidence type="ECO:0000313" key="7">
    <source>
        <dbReference type="Proteomes" id="UP000675781"/>
    </source>
</evidence>
<keyword evidence="2 5" id="KW-0808">Transferase</keyword>
<comment type="caution">
    <text evidence="6">The sequence shown here is derived from an EMBL/GenBank/DDBJ whole genome shotgun (WGS) entry which is preliminary data.</text>
</comment>
<comment type="similarity">
    <text evidence="1 5">Belongs to the KptA/TPT1 family.</text>
</comment>
<evidence type="ECO:0000256" key="3">
    <source>
        <dbReference type="ARBA" id="ARBA00023027"/>
    </source>
</evidence>
<dbReference type="Proteomes" id="UP000675781">
    <property type="component" value="Unassembled WGS sequence"/>
</dbReference>
<evidence type="ECO:0000256" key="5">
    <source>
        <dbReference type="HAMAP-Rule" id="MF_00299"/>
    </source>
</evidence>
<dbReference type="PANTHER" id="PTHR12684:SF2">
    <property type="entry name" value="TRNA 2'-PHOSPHOTRANSFERASE 1"/>
    <property type="match status" value="1"/>
</dbReference>
<sequence>MVKDSKFLALVLRHDPGKVGVELDGAGWVAVDVLLAAAGAHGRRISRAQLDRVVAQNDKKRFEFDEAGARIRASQGHSVPVELGYAPSEPPEVLYHGTATRYLESIFRDGLVPGKRHHVHLSADTATAVKVGTRHGKPAVLTVAAARMRADGHEFYCSTNGVWLTEKVPTGYLGRVPEPDARA</sequence>
<dbReference type="Gene3D" id="3.20.170.30">
    <property type="match status" value="1"/>
</dbReference>
<dbReference type="EMBL" id="JAGSOG010000116">
    <property type="protein sequence ID" value="MBR7835944.1"/>
    <property type="molecule type" value="Genomic_DNA"/>
</dbReference>
<evidence type="ECO:0000313" key="6">
    <source>
        <dbReference type="EMBL" id="MBR7835944.1"/>
    </source>
</evidence>
<dbReference type="HAMAP" id="MF_00299">
    <property type="entry name" value="KptA"/>
    <property type="match status" value="1"/>
</dbReference>
<dbReference type="PANTHER" id="PTHR12684">
    <property type="entry name" value="PUTATIVE PHOSPHOTRANSFERASE"/>
    <property type="match status" value="1"/>
</dbReference>
<name>A0A941EVU2_9ACTN</name>
<proteinExistence type="inferred from homology"/>
<keyword evidence="3 5" id="KW-0520">NAD</keyword>
<dbReference type="InterPro" id="IPR002745">
    <property type="entry name" value="Ptrans_KptA/Tpt1"/>
</dbReference>
<dbReference type="GO" id="GO:0006388">
    <property type="term" value="P:tRNA splicing, via endonucleolytic cleavage and ligation"/>
    <property type="evidence" value="ECO:0007669"/>
    <property type="project" value="UniProtKB-UniRule"/>
</dbReference>
<dbReference type="GO" id="GO:0003950">
    <property type="term" value="F:NAD+ poly-ADP-ribosyltransferase activity"/>
    <property type="evidence" value="ECO:0007669"/>
    <property type="project" value="InterPro"/>
</dbReference>
<gene>
    <name evidence="5" type="primary">kptA</name>
    <name evidence="6" type="ORF">KDL01_21900</name>
</gene>
<organism evidence="6 7">
    <name type="scientific">Actinospica durhamensis</name>
    <dbReference type="NCBI Taxonomy" id="1508375"/>
    <lineage>
        <taxon>Bacteria</taxon>
        <taxon>Bacillati</taxon>
        <taxon>Actinomycetota</taxon>
        <taxon>Actinomycetes</taxon>
        <taxon>Catenulisporales</taxon>
        <taxon>Actinospicaceae</taxon>
        <taxon>Actinospica</taxon>
    </lineage>
</organism>
<dbReference type="GO" id="GO:0000215">
    <property type="term" value="F:tRNA 2'-phosphotransferase activity"/>
    <property type="evidence" value="ECO:0007669"/>
    <property type="project" value="TreeGrafter"/>
</dbReference>
<dbReference type="AlphaFoldDB" id="A0A941EVU2"/>
<dbReference type="Gene3D" id="1.10.10.970">
    <property type="entry name" value="RNA 2'-phosphotransferase, Tpt1/KptA family, N-terminal domain"/>
    <property type="match status" value="1"/>
</dbReference>
<dbReference type="Pfam" id="PF01885">
    <property type="entry name" value="PTS_2-RNA"/>
    <property type="match status" value="1"/>
</dbReference>
<accession>A0A941EVU2</accession>
<dbReference type="InterPro" id="IPR042080">
    <property type="entry name" value="RNA_2'-PTrans_N"/>
</dbReference>
<dbReference type="NCBIfam" id="NF002014">
    <property type="entry name" value="PRK00819.1-4"/>
    <property type="match status" value="1"/>
</dbReference>
<evidence type="ECO:0000256" key="2">
    <source>
        <dbReference type="ARBA" id="ARBA00022679"/>
    </source>
</evidence>
<dbReference type="InterPro" id="IPR022928">
    <property type="entry name" value="RNA_2'-PTrans_KptA"/>
</dbReference>
<protein>
    <recommendedName>
        <fullName evidence="5">Probable RNA 2'-phosphotransferase</fullName>
        <ecNumber evidence="5">2.7.1.-</ecNumber>
    </recommendedName>
</protein>
<dbReference type="SUPFAM" id="SSF56399">
    <property type="entry name" value="ADP-ribosylation"/>
    <property type="match status" value="1"/>
</dbReference>
<evidence type="ECO:0000256" key="1">
    <source>
        <dbReference type="ARBA" id="ARBA00009836"/>
    </source>
</evidence>
<comment type="function">
    <text evidence="4 5">Removes the 2'-phosphate from RNA via an intermediate in which the phosphate is ADP-ribosylated by NAD followed by a presumed transesterification to release the RNA and generate ADP-ribose 1''-2''-cyclic phosphate (APPR&gt;P). May function as an ADP-ribosylase.</text>
</comment>
<dbReference type="EC" id="2.7.1.-" evidence="5"/>
<reference evidence="6" key="1">
    <citation type="submission" date="2021-04" db="EMBL/GenBank/DDBJ databases">
        <title>Genome based classification of Actinospica acidithermotolerans sp. nov., an actinobacterium isolated from an Indonesian hot spring.</title>
        <authorList>
            <person name="Kusuma A.B."/>
            <person name="Putra K.E."/>
            <person name="Nafisah S."/>
            <person name="Loh J."/>
            <person name="Nouioui I."/>
            <person name="Goodfellow M."/>
        </authorList>
    </citation>
    <scope>NUCLEOTIDE SEQUENCE</scope>
    <source>
        <strain evidence="6">CSCA 57</strain>
    </source>
</reference>
<keyword evidence="7" id="KW-1185">Reference proteome</keyword>
<evidence type="ECO:0000256" key="4">
    <source>
        <dbReference type="ARBA" id="ARBA00025212"/>
    </source>
</evidence>